<feature type="region of interest" description="Disordered" evidence="1">
    <location>
        <begin position="111"/>
        <end position="173"/>
    </location>
</feature>
<comment type="caution">
    <text evidence="2">The sequence shown here is derived from an EMBL/GenBank/DDBJ whole genome shotgun (WGS) entry which is preliminary data.</text>
</comment>
<name>A0A1J5P8L9_9ZZZZ</name>
<feature type="compositionally biased region" description="Basic residues" evidence="1">
    <location>
        <begin position="43"/>
        <end position="58"/>
    </location>
</feature>
<dbReference type="EMBL" id="MLJW01006161">
    <property type="protein sequence ID" value="OIQ67088.1"/>
    <property type="molecule type" value="Genomic_DNA"/>
</dbReference>
<dbReference type="AlphaFoldDB" id="A0A1J5P8L9"/>
<reference evidence="2" key="1">
    <citation type="submission" date="2016-10" db="EMBL/GenBank/DDBJ databases">
        <title>Sequence of Gallionella enrichment culture.</title>
        <authorList>
            <person name="Poehlein A."/>
            <person name="Muehling M."/>
            <person name="Daniel R."/>
        </authorList>
    </citation>
    <scope>NUCLEOTIDE SEQUENCE</scope>
</reference>
<evidence type="ECO:0000313" key="2">
    <source>
        <dbReference type="EMBL" id="OIQ67088.1"/>
    </source>
</evidence>
<feature type="region of interest" description="Disordered" evidence="1">
    <location>
        <begin position="24"/>
        <end position="97"/>
    </location>
</feature>
<evidence type="ECO:0000256" key="1">
    <source>
        <dbReference type="SAM" id="MobiDB-lite"/>
    </source>
</evidence>
<organism evidence="2">
    <name type="scientific">mine drainage metagenome</name>
    <dbReference type="NCBI Taxonomy" id="410659"/>
    <lineage>
        <taxon>unclassified sequences</taxon>
        <taxon>metagenomes</taxon>
        <taxon>ecological metagenomes</taxon>
    </lineage>
</organism>
<sequence length="173" mass="19338">MACPVLRIRTRGLRRRARFQTARSAAGRVLHRSKASRADRLSARRARRRPAFRRRPCGRHGLVGAVRLAQSRRPHRSLPGTQPVHRRGAGHAASSARDLCRAKRLHTLSAGQCHARRANPAEQHRSNGPARRRAALRPVQRRPGSELCPRPLRRQPPRPRNAGGADRLAAIPT</sequence>
<proteinExistence type="predicted"/>
<protein>
    <submittedName>
        <fullName evidence="2">Uncharacterized protein</fullName>
    </submittedName>
</protein>
<accession>A0A1J5P8L9</accession>
<gene>
    <name evidence="2" type="ORF">GALL_513390</name>
</gene>